<accession>A0A4Z1NZT6</accession>
<comment type="caution">
    <text evidence="8">The sequence shown here is derived from an EMBL/GenBank/DDBJ whole genome shotgun (WGS) entry which is preliminary data.</text>
</comment>
<evidence type="ECO:0000256" key="2">
    <source>
        <dbReference type="ARBA" id="ARBA00006759"/>
    </source>
</evidence>
<feature type="domain" description="Metallo-beta-lactamase" evidence="7">
    <location>
        <begin position="33"/>
        <end position="187"/>
    </location>
</feature>
<evidence type="ECO:0000256" key="1">
    <source>
        <dbReference type="ARBA" id="ARBA00001947"/>
    </source>
</evidence>
<reference evidence="8 9" key="1">
    <citation type="submission" date="2019-04" db="EMBL/GenBank/DDBJ databases">
        <title>High contiguity whole genome sequence and gene annotation resource for two Venturia nashicola isolates.</title>
        <authorList>
            <person name="Prokchorchik M."/>
            <person name="Won K."/>
            <person name="Lee Y."/>
            <person name="Choi E.D."/>
            <person name="Segonzac C."/>
            <person name="Sohn K.H."/>
        </authorList>
    </citation>
    <scope>NUCLEOTIDE SEQUENCE [LARGE SCALE GENOMIC DNA]</scope>
    <source>
        <strain evidence="8 9">PRI2</strain>
    </source>
</reference>
<dbReference type="STRING" id="86259.A0A4Z1NZT6"/>
<dbReference type="InterPro" id="IPR036388">
    <property type="entry name" value="WH-like_DNA-bd_sf"/>
</dbReference>
<dbReference type="InterPro" id="IPR047921">
    <property type="entry name" value="LACTB2-like_MBL-fold"/>
</dbReference>
<dbReference type="GO" id="GO:0016787">
    <property type="term" value="F:hydrolase activity"/>
    <property type="evidence" value="ECO:0007669"/>
    <property type="project" value="UniProtKB-KW"/>
</dbReference>
<evidence type="ECO:0000259" key="7">
    <source>
        <dbReference type="SMART" id="SM00849"/>
    </source>
</evidence>
<dbReference type="InterPro" id="IPR001279">
    <property type="entry name" value="Metallo-B-lactamas"/>
</dbReference>
<comment type="cofactor">
    <cofactor evidence="1">
        <name>Zn(2+)</name>
        <dbReference type="ChEBI" id="CHEBI:29105"/>
    </cofactor>
</comment>
<protein>
    <recommendedName>
        <fullName evidence="7">Metallo-beta-lactamase domain-containing protein</fullName>
    </recommendedName>
</protein>
<dbReference type="OrthoDB" id="17458at2759"/>
<dbReference type="Proteomes" id="UP000298493">
    <property type="component" value="Unassembled WGS sequence"/>
</dbReference>
<evidence type="ECO:0000256" key="5">
    <source>
        <dbReference type="ARBA" id="ARBA00022833"/>
    </source>
</evidence>
<dbReference type="CDD" id="cd07722">
    <property type="entry name" value="LACTB2-like_MBL-fold"/>
    <property type="match status" value="1"/>
</dbReference>
<name>A0A4Z1NZT6_9PEZI</name>
<keyword evidence="5" id="KW-0862">Zinc</keyword>
<dbReference type="EMBL" id="SNSC02000023">
    <property type="protein sequence ID" value="TID14324.1"/>
    <property type="molecule type" value="Genomic_DNA"/>
</dbReference>
<dbReference type="GO" id="GO:0046872">
    <property type="term" value="F:metal ion binding"/>
    <property type="evidence" value="ECO:0007669"/>
    <property type="project" value="UniProtKB-KW"/>
</dbReference>
<keyword evidence="4" id="KW-0378">Hydrolase</keyword>
<dbReference type="Pfam" id="PF17778">
    <property type="entry name" value="WHD_BLACT"/>
    <property type="match status" value="1"/>
</dbReference>
<evidence type="ECO:0000313" key="8">
    <source>
        <dbReference type="EMBL" id="TID14324.1"/>
    </source>
</evidence>
<dbReference type="InterPro" id="IPR050662">
    <property type="entry name" value="Sec-metab_biosynth-thioest"/>
</dbReference>
<comment type="similarity">
    <text evidence="2">Belongs to the metallo-beta-lactamase superfamily. Glyoxalase II family.</text>
</comment>
<dbReference type="GO" id="GO:0044550">
    <property type="term" value="P:secondary metabolite biosynthetic process"/>
    <property type="evidence" value="ECO:0007669"/>
    <property type="project" value="UniProtKB-ARBA"/>
</dbReference>
<dbReference type="Pfam" id="PF00753">
    <property type="entry name" value="Lactamase_B"/>
    <property type="match status" value="1"/>
</dbReference>
<evidence type="ECO:0000256" key="6">
    <source>
        <dbReference type="ARBA" id="ARBA00050605"/>
    </source>
</evidence>
<dbReference type="SMART" id="SM00849">
    <property type="entry name" value="Lactamase_B"/>
    <property type="match status" value="1"/>
</dbReference>
<dbReference type="PANTHER" id="PTHR23131">
    <property type="entry name" value="ENDORIBONUCLEASE LACTB2"/>
    <property type="match status" value="1"/>
</dbReference>
<dbReference type="FunFam" id="3.60.15.10:FF:000041">
    <property type="entry name" value="Metallo-beta-lactamase domain protein"/>
    <property type="match status" value="1"/>
</dbReference>
<dbReference type="InterPro" id="IPR036866">
    <property type="entry name" value="RibonucZ/Hydroxyglut_hydro"/>
</dbReference>
<evidence type="ECO:0000256" key="3">
    <source>
        <dbReference type="ARBA" id="ARBA00022723"/>
    </source>
</evidence>
<gene>
    <name evidence="8" type="ORF">E6O75_ATG09403</name>
</gene>
<keyword evidence="3" id="KW-0479">Metal-binding</keyword>
<evidence type="ECO:0000313" key="9">
    <source>
        <dbReference type="Proteomes" id="UP000298493"/>
    </source>
</evidence>
<organism evidence="8 9">
    <name type="scientific">Venturia nashicola</name>
    <dbReference type="NCBI Taxonomy" id="86259"/>
    <lineage>
        <taxon>Eukaryota</taxon>
        <taxon>Fungi</taxon>
        <taxon>Dikarya</taxon>
        <taxon>Ascomycota</taxon>
        <taxon>Pezizomycotina</taxon>
        <taxon>Dothideomycetes</taxon>
        <taxon>Pleosporomycetidae</taxon>
        <taxon>Venturiales</taxon>
        <taxon>Venturiaceae</taxon>
        <taxon>Venturia</taxon>
    </lineage>
</organism>
<evidence type="ECO:0000256" key="4">
    <source>
        <dbReference type="ARBA" id="ARBA00022801"/>
    </source>
</evidence>
<dbReference type="FunFam" id="1.10.10.10:FF:000328">
    <property type="entry name" value="Lactamase beta 2"/>
    <property type="match status" value="1"/>
</dbReference>
<dbReference type="Gene3D" id="1.10.10.10">
    <property type="entry name" value="Winged helix-like DNA-binding domain superfamily/Winged helix DNA-binding domain"/>
    <property type="match status" value="1"/>
</dbReference>
<dbReference type="SUPFAM" id="SSF56281">
    <property type="entry name" value="Metallo-hydrolase/oxidoreductase"/>
    <property type="match status" value="1"/>
</dbReference>
<dbReference type="InterPro" id="IPR041516">
    <property type="entry name" value="LACTB2_WH"/>
</dbReference>
<keyword evidence="9" id="KW-1185">Reference proteome</keyword>
<comment type="catalytic activity">
    <reaction evidence="6">
        <text>(3R)-atrochrysone 2-carbonyl-[ACP] + H2O = (3R)-atrochrysone 2-carboxylate + holo-[ACP] + H(+)</text>
        <dbReference type="Rhea" id="RHEA:64236"/>
        <dbReference type="Rhea" id="RHEA-COMP:9685"/>
        <dbReference type="Rhea" id="RHEA-COMP:20479"/>
        <dbReference type="ChEBI" id="CHEBI:15377"/>
        <dbReference type="ChEBI" id="CHEBI:15378"/>
        <dbReference type="ChEBI" id="CHEBI:64479"/>
        <dbReference type="ChEBI" id="CHEBI:234107"/>
        <dbReference type="ChEBI" id="CHEBI:234110"/>
    </reaction>
    <physiologicalReaction direction="left-to-right" evidence="6">
        <dbReference type="Rhea" id="RHEA:64237"/>
    </physiologicalReaction>
</comment>
<dbReference type="PANTHER" id="PTHR23131:SF0">
    <property type="entry name" value="ENDORIBONUCLEASE LACTB2"/>
    <property type="match status" value="1"/>
</dbReference>
<dbReference type="Gene3D" id="3.60.15.10">
    <property type="entry name" value="Ribonuclease Z/Hydroxyacylglutathione hydrolase-like"/>
    <property type="match status" value="1"/>
</dbReference>
<dbReference type="AlphaFoldDB" id="A0A4Z1NZT6"/>
<proteinExistence type="inferred from homology"/>
<sequence length="280" mass="30940">MSVPREELPDVERLSPSVIRILGGNPGKFTLQGTNTYLIGTGPTRILIDTAEGKPTWISHIKKTLSTENATISTVLLTHWHPDHTGGVKDILTLTPKPTIYKNDPDTVQKNITNNQRFEVEGATLCAFHSPGHTQDHMSFVLEEEDALFTGDNVLGHGTAVFEDLPTYIDSLEAMSKIANGRGYPGHGAVISNCPEKIREYIDHRAMREREVIQVLGTAGEGEGMSVMEVVKVIYKDVPESLHLPASRGILQMMKKLEGEGKVTHDDEKDVWILNRKAVL</sequence>